<evidence type="ECO:0000256" key="4">
    <source>
        <dbReference type="ARBA" id="ARBA00023139"/>
    </source>
</evidence>
<reference evidence="9 10" key="2">
    <citation type="submission" date="2008-10" db="EMBL/GenBank/DDBJ databases">
        <title>Draft genome sequence of Clostridium hiranonis (DSM 13275).</title>
        <authorList>
            <person name="Sudarsanam P."/>
            <person name="Ley R."/>
            <person name="Guruge J."/>
            <person name="Turnbaugh P.J."/>
            <person name="Mahowald M."/>
            <person name="Liep D."/>
            <person name="Gordon J."/>
        </authorList>
    </citation>
    <scope>NUCLEOTIDE SEQUENCE [LARGE SCALE GENOMIC DNA]</scope>
    <source>
        <strain evidence="9 10">DSM 13275</strain>
    </source>
</reference>
<feature type="chain" id="PRO_5039371674" description="Lipoprotein" evidence="8">
    <location>
        <begin position="28"/>
        <end position="267"/>
    </location>
</feature>
<dbReference type="PANTHER" id="PTHR30429">
    <property type="entry name" value="D-METHIONINE-BINDING LIPOPROTEIN METQ"/>
    <property type="match status" value="1"/>
</dbReference>
<evidence type="ECO:0000256" key="6">
    <source>
        <dbReference type="PIRNR" id="PIRNR002854"/>
    </source>
</evidence>
<gene>
    <name evidence="9" type="ORF">CLOHIR_00309</name>
</gene>
<keyword evidence="5 6" id="KW-0449">Lipoprotein</keyword>
<dbReference type="CDD" id="cd13597">
    <property type="entry name" value="PBP2_lipoprotein_Tp32"/>
    <property type="match status" value="1"/>
</dbReference>
<reference evidence="9 10" key="1">
    <citation type="submission" date="2008-09" db="EMBL/GenBank/DDBJ databases">
        <authorList>
            <person name="Fulton L."/>
            <person name="Clifton S."/>
            <person name="Fulton B."/>
            <person name="Xu J."/>
            <person name="Minx P."/>
            <person name="Pepin K.H."/>
            <person name="Johnson M."/>
            <person name="Thiruvilangam P."/>
            <person name="Bhonagiri V."/>
            <person name="Nash W.E."/>
            <person name="Mardis E.R."/>
            <person name="Wilson R.K."/>
        </authorList>
    </citation>
    <scope>NUCLEOTIDE SEQUENCE [LARGE SCALE GENOMIC DNA]</scope>
    <source>
        <strain evidence="9 10">DSM 13275</strain>
    </source>
</reference>
<evidence type="ECO:0000313" key="10">
    <source>
        <dbReference type="Proteomes" id="UP000003178"/>
    </source>
</evidence>
<dbReference type="HOGENOM" id="CLU_067080_0_0_9"/>
<evidence type="ECO:0000313" key="9">
    <source>
        <dbReference type="EMBL" id="EEA85971.1"/>
    </source>
</evidence>
<dbReference type="Gene3D" id="3.40.190.10">
    <property type="entry name" value="Periplasmic binding protein-like II"/>
    <property type="match status" value="2"/>
</dbReference>
<dbReference type="AlphaFoldDB" id="B6FWR0"/>
<organism evidence="9 10">
    <name type="scientific">Peptacetobacter hiranonis (strain DSM 13275 / JCM 10541 / KCTC 15199 / TO-931)</name>
    <name type="common">Clostridium hiranonis</name>
    <dbReference type="NCBI Taxonomy" id="500633"/>
    <lineage>
        <taxon>Bacteria</taxon>
        <taxon>Bacillati</taxon>
        <taxon>Bacillota</taxon>
        <taxon>Clostridia</taxon>
        <taxon>Peptostreptococcales</taxon>
        <taxon>Peptostreptococcaceae</taxon>
        <taxon>Peptacetobacter</taxon>
    </lineage>
</organism>
<dbReference type="InterPro" id="IPR004872">
    <property type="entry name" value="Lipoprotein_NlpA"/>
</dbReference>
<name>B6FWR0_PEPHT</name>
<evidence type="ECO:0000256" key="1">
    <source>
        <dbReference type="ARBA" id="ARBA00004635"/>
    </source>
</evidence>
<keyword evidence="10" id="KW-1185">Reference proteome</keyword>
<keyword evidence="2 8" id="KW-0732">Signal</keyword>
<evidence type="ECO:0000256" key="7">
    <source>
        <dbReference type="PIRSR" id="PIRSR002854-1"/>
    </source>
</evidence>
<dbReference type="EMBL" id="ABWP01000011">
    <property type="protein sequence ID" value="EEA85971.1"/>
    <property type="molecule type" value="Genomic_DNA"/>
</dbReference>
<comment type="similarity">
    <text evidence="6">Belongs to the nlpA lipoprotein family.</text>
</comment>
<dbReference type="NCBIfam" id="TIGR00363">
    <property type="entry name" value="MetQ/NlpA family lipoprotein"/>
    <property type="match status" value="1"/>
</dbReference>
<comment type="caution">
    <text evidence="9">The sequence shown here is derived from an EMBL/GenBank/DDBJ whole genome shotgun (WGS) entry which is preliminary data.</text>
</comment>
<evidence type="ECO:0000256" key="8">
    <source>
        <dbReference type="SAM" id="SignalP"/>
    </source>
</evidence>
<keyword evidence="4" id="KW-0564">Palmitate</keyword>
<dbReference type="Pfam" id="PF03180">
    <property type="entry name" value="Lipoprotein_9"/>
    <property type="match status" value="1"/>
</dbReference>
<accession>B6FWR0</accession>
<dbReference type="RefSeq" id="WP_006439230.1">
    <property type="nucleotide sequence ID" value="NZ_DS995355.1"/>
</dbReference>
<feature type="lipid moiety-binding region" description="S-diacylglycerol cysteine" evidence="7">
    <location>
        <position position="22"/>
    </location>
</feature>
<keyword evidence="3" id="KW-0472">Membrane</keyword>
<dbReference type="PROSITE" id="PS51257">
    <property type="entry name" value="PROKAR_LIPOPROTEIN"/>
    <property type="match status" value="1"/>
</dbReference>
<dbReference type="Proteomes" id="UP000003178">
    <property type="component" value="Unassembled WGS sequence"/>
</dbReference>
<dbReference type="SUPFAM" id="SSF53850">
    <property type="entry name" value="Periplasmic binding protein-like II"/>
    <property type="match status" value="1"/>
</dbReference>
<evidence type="ECO:0000256" key="3">
    <source>
        <dbReference type="ARBA" id="ARBA00023136"/>
    </source>
</evidence>
<evidence type="ECO:0000256" key="5">
    <source>
        <dbReference type="ARBA" id="ARBA00023288"/>
    </source>
</evidence>
<dbReference type="eggNOG" id="COG1464">
    <property type="taxonomic scope" value="Bacteria"/>
</dbReference>
<proteinExistence type="inferred from homology"/>
<dbReference type="OrthoDB" id="9812878at2"/>
<protein>
    <recommendedName>
        <fullName evidence="6">Lipoprotein</fullName>
    </recommendedName>
</protein>
<dbReference type="STRING" id="500633.CLOHIR_00309"/>
<dbReference type="PIRSF" id="PIRSF002854">
    <property type="entry name" value="MetQ"/>
    <property type="match status" value="1"/>
</dbReference>
<evidence type="ECO:0000256" key="2">
    <source>
        <dbReference type="ARBA" id="ARBA00022729"/>
    </source>
</evidence>
<dbReference type="PANTHER" id="PTHR30429:SF0">
    <property type="entry name" value="METHIONINE-BINDING LIPOPROTEIN METQ"/>
    <property type="match status" value="1"/>
</dbReference>
<sequence>MKLKKLLSVAIASVIALSVVGCGSKSAEDDKKIVVGATANPHAVILNEAVKPLLEKEGYELEVQEFSDYVLPNTALDEGSLDANYFQHIPYLEETVKEKGYKLTYTSKVHIEPMGVYSNDLKDLASLPNGAKVAIPNDPTNGSRALELLAKNGIIKLADKELVTKVDITENPKNIEVIDMNAEQLPTALADVDIAVINSNYALEADLNPTKDSIALEESDSPYVNILACREDNKDSEKIKALSAALNSEEVKTFIEEKFNGAIIPAF</sequence>
<feature type="signal peptide" evidence="8">
    <location>
        <begin position="1"/>
        <end position="27"/>
    </location>
</feature>
<dbReference type="GO" id="GO:0016020">
    <property type="term" value="C:membrane"/>
    <property type="evidence" value="ECO:0007669"/>
    <property type="project" value="UniProtKB-SubCell"/>
</dbReference>
<comment type="subcellular location">
    <subcellularLocation>
        <location evidence="1">Membrane</location>
        <topology evidence="1">Lipid-anchor</topology>
    </subcellularLocation>
</comment>